<dbReference type="AlphaFoldDB" id="R1G3B7"/>
<keyword evidence="2" id="KW-1185">Reference proteome</keyword>
<proteinExistence type="predicted"/>
<organism evidence="1 2">
    <name type="scientific">Amycolatopsis vancoresmycina DSM 44592</name>
    <dbReference type="NCBI Taxonomy" id="1292037"/>
    <lineage>
        <taxon>Bacteria</taxon>
        <taxon>Bacillati</taxon>
        <taxon>Actinomycetota</taxon>
        <taxon>Actinomycetes</taxon>
        <taxon>Pseudonocardiales</taxon>
        <taxon>Pseudonocardiaceae</taxon>
        <taxon>Amycolatopsis</taxon>
    </lineage>
</organism>
<sequence>MAAANHESPVPEPLGVFGPGGDTPFGLEPGLLRPLVGRLDGDLRKQVARYLRNGTVVIALMEYTEDVLEGRFGVSGGSGVMTDGAYYWRCDAAQYVETYGIGLDQSIVDHMERAGWQAPPVSPATLLRIDGFLVKTLRRVT</sequence>
<accession>R1G3B7</accession>
<reference evidence="1 2" key="1">
    <citation type="submission" date="2013-02" db="EMBL/GenBank/DDBJ databases">
        <title>Draft genome sequence of Amycolatopsis vancoresmycina strain DSM 44592T.</title>
        <authorList>
            <person name="Kumar S."/>
            <person name="Kaur N."/>
            <person name="Kaur C."/>
            <person name="Raghava G.P.S."/>
            <person name="Mayilraj S."/>
        </authorList>
    </citation>
    <scope>NUCLEOTIDE SEQUENCE [LARGE SCALE GENOMIC DNA]</scope>
    <source>
        <strain evidence="1 2">DSM 44592</strain>
    </source>
</reference>
<dbReference type="EMBL" id="AOUO01000356">
    <property type="protein sequence ID" value="EOD65973.1"/>
    <property type="molecule type" value="Genomic_DNA"/>
</dbReference>
<dbReference type="Proteomes" id="UP000014139">
    <property type="component" value="Unassembled WGS sequence"/>
</dbReference>
<comment type="caution">
    <text evidence="1">The sequence shown here is derived from an EMBL/GenBank/DDBJ whole genome shotgun (WGS) entry which is preliminary data.</text>
</comment>
<dbReference type="PATRIC" id="fig|1292037.4.peg.4548"/>
<protein>
    <submittedName>
        <fullName evidence="1">Uncharacterized protein</fullName>
    </submittedName>
</protein>
<evidence type="ECO:0000313" key="1">
    <source>
        <dbReference type="EMBL" id="EOD65973.1"/>
    </source>
</evidence>
<gene>
    <name evidence="1" type="ORF">H480_24037</name>
</gene>
<evidence type="ECO:0000313" key="2">
    <source>
        <dbReference type="Proteomes" id="UP000014139"/>
    </source>
</evidence>
<name>R1G3B7_9PSEU</name>